<reference evidence="4" key="1">
    <citation type="submission" date="2020-07" db="EMBL/GenBank/DDBJ databases">
        <title>novel species isolated from the respiratory tract of Marmot.</title>
        <authorList>
            <person name="Zhang G."/>
        </authorList>
    </citation>
    <scope>NUCLEOTIDE SEQUENCE [LARGE SCALE GENOMIC DNA]</scope>
    <source>
        <strain evidence="4">686</strain>
    </source>
</reference>
<dbReference type="Proteomes" id="UP000515663">
    <property type="component" value="Chromosome"/>
</dbReference>
<dbReference type="Gene3D" id="2.40.128.270">
    <property type="match status" value="1"/>
</dbReference>
<keyword evidence="1" id="KW-0472">Membrane</keyword>
<dbReference type="InterPro" id="IPR005184">
    <property type="entry name" value="DUF306_Meta_HslJ"/>
</dbReference>
<evidence type="ECO:0000259" key="2">
    <source>
        <dbReference type="Pfam" id="PF03724"/>
    </source>
</evidence>
<feature type="domain" description="DUF306" evidence="2">
    <location>
        <begin position="90"/>
        <end position="192"/>
    </location>
</feature>
<feature type="transmembrane region" description="Helical" evidence="1">
    <location>
        <begin position="50"/>
        <end position="68"/>
    </location>
</feature>
<evidence type="ECO:0000313" key="4">
    <source>
        <dbReference type="Proteomes" id="UP000515663"/>
    </source>
</evidence>
<gene>
    <name evidence="3" type="ORF">H1R19_13340</name>
</gene>
<dbReference type="AlphaFoldDB" id="A0A7D7LU98"/>
<evidence type="ECO:0000313" key="3">
    <source>
        <dbReference type="EMBL" id="QMS99957.1"/>
    </source>
</evidence>
<keyword evidence="1" id="KW-0812">Transmembrane</keyword>
<keyword evidence="4" id="KW-1185">Reference proteome</keyword>
<name>A0A7D7LU98_9ACTN</name>
<organism evidence="3 4">
    <name type="scientific">Gordonia jinghuaiqii</name>
    <dbReference type="NCBI Taxonomy" id="2758710"/>
    <lineage>
        <taxon>Bacteria</taxon>
        <taxon>Bacillati</taxon>
        <taxon>Actinomycetota</taxon>
        <taxon>Actinomycetes</taxon>
        <taxon>Mycobacteriales</taxon>
        <taxon>Gordoniaceae</taxon>
        <taxon>Gordonia</taxon>
    </lineage>
</organism>
<evidence type="ECO:0000256" key="1">
    <source>
        <dbReference type="SAM" id="Phobius"/>
    </source>
</evidence>
<dbReference type="InterPro" id="IPR038670">
    <property type="entry name" value="HslJ-like_sf"/>
</dbReference>
<accession>A0A7D7LU98</accession>
<keyword evidence="1" id="KW-1133">Transmembrane helix</keyword>
<sequence>MYRPHTPYPYPVWSATVVTVSLGVPRHAAPESHPTRERPPARKHRVSLRIGPLISAIVIAFGVWAIGISSTGIGSEGIGTAGAAPAAPDFVGKTYSSTTVTGTQIPGGGPLEVSFPAANRIALSAGCNRHVGEMRVEGSALRLSSLASTMMACPGPQGDADGWITRFTQEPLTWYSVGQALVLVGSGSQVLLTENYS</sequence>
<dbReference type="Pfam" id="PF03724">
    <property type="entry name" value="META"/>
    <property type="match status" value="1"/>
</dbReference>
<protein>
    <submittedName>
        <fullName evidence="3">META domain-containing protein</fullName>
    </submittedName>
</protein>
<dbReference type="KEGG" id="gji:H1R19_13340"/>
<dbReference type="EMBL" id="CP059491">
    <property type="protein sequence ID" value="QMS99957.1"/>
    <property type="molecule type" value="Genomic_DNA"/>
</dbReference>
<proteinExistence type="predicted"/>